<feature type="transmembrane region" description="Helical" evidence="2">
    <location>
        <begin position="250"/>
        <end position="271"/>
    </location>
</feature>
<gene>
    <name evidence="3" type="ORF">IFO69_11560</name>
</gene>
<evidence type="ECO:0000313" key="4">
    <source>
        <dbReference type="Proteomes" id="UP000647133"/>
    </source>
</evidence>
<dbReference type="Proteomes" id="UP000647133">
    <property type="component" value="Unassembled WGS sequence"/>
</dbReference>
<feature type="transmembrane region" description="Helical" evidence="2">
    <location>
        <begin position="959"/>
        <end position="978"/>
    </location>
</feature>
<feature type="transmembrane region" description="Helical" evidence="2">
    <location>
        <begin position="1412"/>
        <end position="1432"/>
    </location>
</feature>
<name>A0ABR9AKV2_9BACT</name>
<organism evidence="3 4">
    <name type="scientific">Echinicola arenosa</name>
    <dbReference type="NCBI Taxonomy" id="2774144"/>
    <lineage>
        <taxon>Bacteria</taxon>
        <taxon>Pseudomonadati</taxon>
        <taxon>Bacteroidota</taxon>
        <taxon>Cytophagia</taxon>
        <taxon>Cytophagales</taxon>
        <taxon>Cyclobacteriaceae</taxon>
        <taxon>Echinicola</taxon>
    </lineage>
</organism>
<keyword evidence="2" id="KW-0472">Membrane</keyword>
<feature type="coiled-coil region" evidence="1">
    <location>
        <begin position="37"/>
        <end position="71"/>
    </location>
</feature>
<feature type="transmembrane region" description="Helical" evidence="2">
    <location>
        <begin position="1380"/>
        <end position="1400"/>
    </location>
</feature>
<feature type="transmembrane region" description="Helical" evidence="2">
    <location>
        <begin position="7"/>
        <end position="29"/>
    </location>
</feature>
<reference evidence="3 4" key="1">
    <citation type="submission" date="2020-09" db="EMBL/GenBank/DDBJ databases">
        <title>Echinicola sp. CAU 1574 isolated from sand of Sido Beach.</title>
        <authorList>
            <person name="Kim W."/>
        </authorList>
    </citation>
    <scope>NUCLEOTIDE SEQUENCE [LARGE SCALE GENOMIC DNA]</scope>
    <source>
        <strain evidence="3 4">CAU 1574</strain>
    </source>
</reference>
<evidence type="ECO:0000256" key="1">
    <source>
        <dbReference type="SAM" id="Coils"/>
    </source>
</evidence>
<keyword evidence="4" id="KW-1185">Reference proteome</keyword>
<feature type="transmembrane region" description="Helical" evidence="2">
    <location>
        <begin position="671"/>
        <end position="690"/>
    </location>
</feature>
<proteinExistence type="predicted"/>
<comment type="caution">
    <text evidence="3">The sequence shown here is derived from an EMBL/GenBank/DDBJ whole genome shotgun (WGS) entry which is preliminary data.</text>
</comment>
<feature type="transmembrane region" description="Helical" evidence="2">
    <location>
        <begin position="785"/>
        <end position="809"/>
    </location>
</feature>
<feature type="transmembrane region" description="Helical" evidence="2">
    <location>
        <begin position="214"/>
        <end position="238"/>
    </location>
</feature>
<feature type="transmembrane region" description="Helical" evidence="2">
    <location>
        <begin position="738"/>
        <end position="764"/>
    </location>
</feature>
<feature type="transmembrane region" description="Helical" evidence="2">
    <location>
        <begin position="711"/>
        <end position="732"/>
    </location>
</feature>
<dbReference type="RefSeq" id="WP_192010258.1">
    <property type="nucleotide sequence ID" value="NZ_JACYTQ010000003.1"/>
</dbReference>
<dbReference type="EMBL" id="JACYTQ010000003">
    <property type="protein sequence ID" value="MBD8489382.1"/>
    <property type="molecule type" value="Genomic_DNA"/>
</dbReference>
<sequence>MHVSKKGVVILTTMVLIALSFMFYFFVYVKSNEKTLISNNQRVLNNINHNIENLLENNRKIISNSDSLKNRGEIFFEYKDHQILYKQIRDITIKGEAKQNDTVTVASEKYDEIFDNPLVYRKDVFDFVSIIKIKLGEKQDLITLYSNKDIGSLYYSKDSIVNVFQTKNIFELDLGYASYTTFNSLHINDEESMIYVCGFIDADRFNDEKREVSVFFISFAIILVILIVLALPIIKLFIMSNVERLYIKDVFFTGASITILPAVIILLFMFFTTQLIQSRHDTKVNLEVLNSTLSNNLQTEFRNVIALLNIIKDQLPDTSELDYQKLLNNEKEWKNGSKYEFDPMINQLKSVSGFFYSLPDETGMKSANGPYYAAFHNVRGKDFKNALPSENPVDLDKLVDTFGYFNSIFWTDSAGKVKIYISSENKPKQLSDLSHRNYVMKNINGESKKIDKVPIYFESIRSVSDGNYEIGIGIPTGHPYLKALACSFSLSSLIDPILDKGYGFCLFDETGKTLFHSEKVRNLNENFLEETGEKFQPYMKSGTSVFESVNYMNKPHYMSVNKLEFVDGYYLATFADQQYINSPNAIAINLTLEMQLGYLTLLFLFYALMYLFSVKANKLRQKIFIFNWLRPYTYPLNEFKVAYMVLGYINALGVLYILICWGKFSNYPDMLIQKTLMIGAIWMAINYIVLSKRLPNSKKLYTLFHKGENTVSLRILFIIVGLCFIFSSIHLYRNLQISAVSVVTDVIFMAIVAYIIYFLLDYVLKDTHSHKEVKSGEKWKTYMSYKIFVFSLLTLISVVPTFIFFSISYNKENEILLKYAKHELVNKYLAWEGAKVAQYYDWVENKKIEKVIGAEEFIRGMKTKEKLYQAYSDIVTENVVLETGGLSKAISYFDKVYPKMRIDFNQYGNDSEGYVKDKACDHKWYFVGDDTFYLMGQGQQNGITASGDVMSFSALLGKYKILFLALMVVLVILNYVLLRATTQKIFGLDFKAYADKLILNNNLEKHGEQLIQIYAESDRLRRINANNIQLDNFNNTLLVGINASHIRNIYNCLKKEYKNDFYTLDLMQLPNLLNMDLDRLVNESSSTGTAIVKDYTFENKELGMNIPLEYLFIAARGGHDSLKRALSNKFDAESYAGAFPFQVMVYIEHFEFDYDDFALNRVKLNILQRLVNNPSIRVVISSCISPVKIYEHYEDEIKKFDKALSAGKDVNFEEMDRLKSDYKMWLYLLGGFYRISIAFDPLPDKWEEKVLASHNNETLKEELSHGQYLNQLYLKSDFYAEDVSDEDVILNIQETSYSYYYSIWNSLSKEERYIVFDIAKDKFVNTNNVDGIIDLLHKGILIFDHSLRLMNESFTNFVLSKVNSNEALARELESKQKGTWNTASAVLVLVVISLLVFISFGKVHVLSEVNTVVASAGAALTLLLRLGGLFAIGKSVKG</sequence>
<feature type="transmembrane region" description="Helical" evidence="2">
    <location>
        <begin position="641"/>
        <end position="659"/>
    </location>
</feature>
<feature type="transmembrane region" description="Helical" evidence="2">
    <location>
        <begin position="596"/>
        <end position="614"/>
    </location>
</feature>
<keyword evidence="2" id="KW-0812">Transmembrane</keyword>
<dbReference type="CDD" id="cd18774">
    <property type="entry name" value="PDC2_HK_sensor"/>
    <property type="match status" value="1"/>
</dbReference>
<keyword evidence="2" id="KW-1133">Transmembrane helix</keyword>
<protein>
    <submittedName>
        <fullName evidence="3">Cache domain-containing protein</fullName>
    </submittedName>
</protein>
<accession>A0ABR9AKV2</accession>
<keyword evidence="1" id="KW-0175">Coiled coil</keyword>
<evidence type="ECO:0000313" key="3">
    <source>
        <dbReference type="EMBL" id="MBD8489382.1"/>
    </source>
</evidence>
<evidence type="ECO:0000256" key="2">
    <source>
        <dbReference type="SAM" id="Phobius"/>
    </source>
</evidence>